<evidence type="ECO:0000313" key="2">
    <source>
        <dbReference type="Proteomes" id="UP000275865"/>
    </source>
</evidence>
<accession>A0A3A9Y0U8</accession>
<dbReference type="EMBL" id="RAZT01000008">
    <property type="protein sequence ID" value="RKN30919.1"/>
    <property type="molecule type" value="Genomic_DNA"/>
</dbReference>
<sequence length="136" mass="14708">MFKNGVKSGVLDISEFNSEGQLFGLAQVCLRAGICVVCQMLTLGLDLTLLVKMLIEIVEPVLDGTDVEPTARRRDAMQVLHSFAEDEHFNDSDAPIFKAIASVDPEKIAAIGAFMTAIGAGEVGRRWERAAEQSIA</sequence>
<organism evidence="1 2">
    <name type="scientific">Micromonospora musae</name>
    <dbReference type="NCBI Taxonomy" id="1894970"/>
    <lineage>
        <taxon>Bacteria</taxon>
        <taxon>Bacillati</taxon>
        <taxon>Actinomycetota</taxon>
        <taxon>Actinomycetes</taxon>
        <taxon>Micromonosporales</taxon>
        <taxon>Micromonosporaceae</taxon>
        <taxon>Micromonospora</taxon>
    </lineage>
</organism>
<dbReference type="Proteomes" id="UP000275865">
    <property type="component" value="Unassembled WGS sequence"/>
</dbReference>
<proteinExistence type="predicted"/>
<evidence type="ECO:0000313" key="1">
    <source>
        <dbReference type="EMBL" id="RKN30919.1"/>
    </source>
</evidence>
<name>A0A3A9Y0U8_9ACTN</name>
<reference evidence="1 2" key="1">
    <citation type="submission" date="2018-09" db="EMBL/GenBank/DDBJ databases">
        <title>Micromonospora sp. nov. MS1-9, isolated from a root of Musa sp.</title>
        <authorList>
            <person name="Kuncharoen N."/>
            <person name="Kudo T."/>
            <person name="Ohkuma M."/>
            <person name="Yuki M."/>
            <person name="Tanasupawat S."/>
        </authorList>
    </citation>
    <scope>NUCLEOTIDE SEQUENCE [LARGE SCALE GENOMIC DNA]</scope>
    <source>
        <strain evidence="1 2">MS1-9</strain>
    </source>
</reference>
<dbReference type="AlphaFoldDB" id="A0A3A9Y0U8"/>
<gene>
    <name evidence="1" type="ORF">D7044_16675</name>
</gene>
<comment type="caution">
    <text evidence="1">The sequence shown here is derived from an EMBL/GenBank/DDBJ whole genome shotgun (WGS) entry which is preliminary data.</text>
</comment>
<protein>
    <submittedName>
        <fullName evidence="1">Uncharacterized protein</fullName>
    </submittedName>
</protein>